<dbReference type="AlphaFoldDB" id="A0A9Q8V799"/>
<feature type="compositionally biased region" description="Gly residues" evidence="3">
    <location>
        <begin position="389"/>
        <end position="400"/>
    </location>
</feature>
<sequence length="848" mass="89692">MAMNPNVGAANMNPMGGPVGGAPMPMMNNVANNPQAAAAAAAAAARQQQINDNQRGVLNTYIYEYFIRYGMFDCARSLLNSESQVNVHKDGANRRRDESGNAVNGADDAMDTDSKDDIDGKLPDDLPPPKLPMPASDSSFLYEWFCLFWDIYNAQRAKGGNGTVNQYVAHTQQQELLRQMRPGMEMSQMTPQQQQYMMRNMQNGNMAMKQGNLARAAMANNQNPQMIMQQAKQNQMQRDPSGMENRDRPASPASGDNAPSPSKRPRIDGAPFNPNQPGAMMNGRPGQGMPGQQLANNPNAAAAHQMLTANGINPNSLNPQQFQNFVNAPPAAQQKSIATYSQNLQQHHGSQMGNKQMPNAAGPQGQGSPMMPQAPDGTALNAFYNPGDIGPGGIRAGPGAQGQNPGSNHALQDYQMQLMLLEQQNKKRLMMARQEQDNMPGMPREGGPGGPGGPGPGPNGQPFPDASPQAMRTGASPNPAEQMKRGTPQMNNSGVPSPVPEGGQSRGSPNPAMNFMGNHVDPNMAPHFFKNMEGNMAAAQAQMNGMRPPSSHPGQPFNGQMNPQQMMAARQQQQQQQQQGQPQQGQQGGPPQQWQQGPNGQMVPQGMQQPQQQPQQNPQAQGTPQQRSMPPPSAPATAGANANNRTTASPQQPAAAPPTPNQGNKAAPKKKESKSAKDKVGYSCALVDVNLAGTDTLQRTAAQKKASQNASNAGATPAGDAGGDQEAPTPATPITPVNPGFKSGQSGAANAQTTTAAPAQAAAAPAPASQGPSMPPQGQGDPNQNNAMAMDNFGTMVDFGSMELANPLQSGDVLNDFDFDSFLHEDNNEPFDFNGAFTGMEGGEIGAE</sequence>
<accession>A0A9Q8V799</accession>
<feature type="region of interest" description="Disordered" evidence="3">
    <location>
        <begin position="346"/>
        <end position="409"/>
    </location>
</feature>
<feature type="region of interest" description="Disordered" evidence="3">
    <location>
        <begin position="537"/>
        <end position="680"/>
    </location>
</feature>
<proteinExistence type="predicted"/>
<evidence type="ECO:0000256" key="2">
    <source>
        <dbReference type="ARBA" id="ARBA00023242"/>
    </source>
</evidence>
<comment type="subcellular location">
    <subcellularLocation>
        <location evidence="1">Nucleus</location>
    </subcellularLocation>
</comment>
<feature type="compositionally biased region" description="Low complexity" evidence="3">
    <location>
        <begin position="560"/>
        <end position="628"/>
    </location>
</feature>
<organism evidence="4 5">
    <name type="scientific">Purpureocillium takamizusanense</name>
    <dbReference type="NCBI Taxonomy" id="2060973"/>
    <lineage>
        <taxon>Eukaryota</taxon>
        <taxon>Fungi</taxon>
        <taxon>Dikarya</taxon>
        <taxon>Ascomycota</taxon>
        <taxon>Pezizomycotina</taxon>
        <taxon>Sordariomycetes</taxon>
        <taxon>Hypocreomycetidae</taxon>
        <taxon>Hypocreales</taxon>
        <taxon>Ophiocordycipitaceae</taxon>
        <taxon>Purpureocillium</taxon>
    </lineage>
</organism>
<feature type="compositionally biased region" description="Low complexity" evidence="3">
    <location>
        <begin position="537"/>
        <end position="546"/>
    </location>
</feature>
<feature type="compositionally biased region" description="Basic and acidic residues" evidence="3">
    <location>
        <begin position="87"/>
        <end position="99"/>
    </location>
</feature>
<dbReference type="GO" id="GO:0045944">
    <property type="term" value="P:positive regulation of transcription by RNA polymerase II"/>
    <property type="evidence" value="ECO:0007669"/>
    <property type="project" value="TreeGrafter"/>
</dbReference>
<gene>
    <name evidence="4" type="ORF">JDV02_002012</name>
</gene>
<feature type="region of interest" description="Disordered" evidence="3">
    <location>
        <begin position="229"/>
        <end position="292"/>
    </location>
</feature>
<dbReference type="Proteomes" id="UP000829364">
    <property type="component" value="Chromosome 2"/>
</dbReference>
<feature type="compositionally biased region" description="Polar residues" evidence="3">
    <location>
        <begin position="229"/>
        <end position="238"/>
    </location>
</feature>
<feature type="compositionally biased region" description="Pro residues" evidence="3">
    <location>
        <begin position="451"/>
        <end position="461"/>
    </location>
</feature>
<keyword evidence="2" id="KW-0539">Nucleus</keyword>
<feature type="compositionally biased region" description="Low complexity" evidence="3">
    <location>
        <begin position="744"/>
        <end position="780"/>
    </location>
</feature>
<reference evidence="4" key="1">
    <citation type="submission" date="2021-11" db="EMBL/GenBank/DDBJ databases">
        <title>Purpureocillium_takamizusanense_genome.</title>
        <authorList>
            <person name="Nguyen N.-H."/>
        </authorList>
    </citation>
    <scope>NUCLEOTIDE SEQUENCE</scope>
    <source>
        <strain evidence="4">PT3</strain>
    </source>
</reference>
<dbReference type="EMBL" id="CP086355">
    <property type="protein sequence ID" value="UNI15483.1"/>
    <property type="molecule type" value="Genomic_DNA"/>
</dbReference>
<feature type="compositionally biased region" description="Basic and acidic residues" evidence="3">
    <location>
        <begin position="112"/>
        <end position="124"/>
    </location>
</feature>
<dbReference type="RefSeq" id="XP_047838964.1">
    <property type="nucleotide sequence ID" value="XM_047982994.1"/>
</dbReference>
<protein>
    <recommendedName>
        <fullName evidence="6">LisH domain-containing protein</fullName>
    </recommendedName>
</protein>
<evidence type="ECO:0000313" key="4">
    <source>
        <dbReference type="EMBL" id="UNI15483.1"/>
    </source>
</evidence>
<keyword evidence="5" id="KW-1185">Reference proteome</keyword>
<feature type="compositionally biased region" description="Basic and acidic residues" evidence="3">
    <location>
        <begin position="669"/>
        <end position="680"/>
    </location>
</feature>
<dbReference type="GO" id="GO:0005634">
    <property type="term" value="C:nucleus"/>
    <property type="evidence" value="ECO:0007669"/>
    <property type="project" value="UniProtKB-SubCell"/>
</dbReference>
<feature type="region of interest" description="Disordered" evidence="3">
    <location>
        <begin position="87"/>
        <end position="131"/>
    </location>
</feature>
<evidence type="ECO:0008006" key="6">
    <source>
        <dbReference type="Google" id="ProtNLM"/>
    </source>
</evidence>
<evidence type="ECO:0000256" key="1">
    <source>
        <dbReference type="ARBA" id="ARBA00004123"/>
    </source>
</evidence>
<feature type="region of interest" description="Disordered" evidence="3">
    <location>
        <begin position="437"/>
        <end position="519"/>
    </location>
</feature>
<evidence type="ECO:0000313" key="5">
    <source>
        <dbReference type="Proteomes" id="UP000829364"/>
    </source>
</evidence>
<dbReference type="PANTHER" id="PTHR12610">
    <property type="entry name" value="SINGLE STRANDED DNA BINDING PROTEIN"/>
    <property type="match status" value="1"/>
</dbReference>
<feature type="compositionally biased region" description="Low complexity" evidence="3">
    <location>
        <begin position="635"/>
        <end position="654"/>
    </location>
</feature>
<dbReference type="OrthoDB" id="5600002at2759"/>
<feature type="compositionally biased region" description="Polar residues" evidence="3">
    <location>
        <begin position="700"/>
        <end position="712"/>
    </location>
</feature>
<feature type="region of interest" description="Disordered" evidence="3">
    <location>
        <begin position="700"/>
        <end position="791"/>
    </location>
</feature>
<feature type="compositionally biased region" description="Polar residues" evidence="3">
    <location>
        <begin position="346"/>
        <end position="357"/>
    </location>
</feature>
<dbReference type="GeneID" id="72063973"/>
<name>A0A9Q8V799_9HYPO</name>
<evidence type="ECO:0000256" key="3">
    <source>
        <dbReference type="SAM" id="MobiDB-lite"/>
    </source>
</evidence>
<dbReference type="PANTHER" id="PTHR12610:SF12">
    <property type="entry name" value="SEQUENCE-SPECIFIC SINGLE-STRANDED DNA-BINDING PROTEIN, ISOFORM D"/>
    <property type="match status" value="1"/>
</dbReference>